<dbReference type="EMBL" id="JAPFFF010000034">
    <property type="protein sequence ID" value="KAK8843767.1"/>
    <property type="molecule type" value="Genomic_DNA"/>
</dbReference>
<keyword evidence="2" id="KW-1185">Reference proteome</keyword>
<sequence length="167" mass="19340">MAEDLQIESILGDIDKMICEYEKISETIDDQQQLIESIEELFECLYHIKEKTVKEVSRLIVESEWCKTKEEVGAFILQVVKTKIELHCQLSELILELDQESDSSKNLEILKPFIVNKVMSSFGESKQNCSFIYNLRKKGIIQPQEVTDKLNQINIKLIISSIMLKVL</sequence>
<name>A0ABR2HBE4_9EUKA</name>
<proteinExistence type="predicted"/>
<accession>A0ABR2HBE4</accession>
<organism evidence="1 2">
    <name type="scientific">Tritrichomonas musculus</name>
    <dbReference type="NCBI Taxonomy" id="1915356"/>
    <lineage>
        <taxon>Eukaryota</taxon>
        <taxon>Metamonada</taxon>
        <taxon>Parabasalia</taxon>
        <taxon>Tritrichomonadida</taxon>
        <taxon>Tritrichomonadidae</taxon>
        <taxon>Tritrichomonas</taxon>
    </lineage>
</organism>
<protein>
    <submittedName>
        <fullName evidence="1">Uncharacterized protein</fullName>
    </submittedName>
</protein>
<reference evidence="1 2" key="1">
    <citation type="submission" date="2024-04" db="EMBL/GenBank/DDBJ databases">
        <title>Tritrichomonas musculus Genome.</title>
        <authorList>
            <person name="Alves-Ferreira E."/>
            <person name="Grigg M."/>
            <person name="Lorenzi H."/>
            <person name="Galac M."/>
        </authorList>
    </citation>
    <scope>NUCLEOTIDE SEQUENCE [LARGE SCALE GENOMIC DNA]</scope>
    <source>
        <strain evidence="1 2">EAF2021</strain>
    </source>
</reference>
<evidence type="ECO:0000313" key="2">
    <source>
        <dbReference type="Proteomes" id="UP001470230"/>
    </source>
</evidence>
<comment type="caution">
    <text evidence="1">The sequence shown here is derived from an EMBL/GenBank/DDBJ whole genome shotgun (WGS) entry which is preliminary data.</text>
</comment>
<evidence type="ECO:0000313" key="1">
    <source>
        <dbReference type="EMBL" id="KAK8843767.1"/>
    </source>
</evidence>
<gene>
    <name evidence="1" type="ORF">M9Y10_024837</name>
</gene>
<dbReference type="Proteomes" id="UP001470230">
    <property type="component" value="Unassembled WGS sequence"/>
</dbReference>